<feature type="compositionally biased region" description="Basic and acidic residues" evidence="1">
    <location>
        <begin position="113"/>
        <end position="122"/>
    </location>
</feature>
<comment type="caution">
    <text evidence="3">The sequence shown here is derived from an EMBL/GenBank/DDBJ whole genome shotgun (WGS) entry which is preliminary data.</text>
</comment>
<feature type="region of interest" description="Disordered" evidence="1">
    <location>
        <begin position="934"/>
        <end position="957"/>
    </location>
</feature>
<dbReference type="SUPFAM" id="SSF55277">
    <property type="entry name" value="GYF domain"/>
    <property type="match status" value="1"/>
</dbReference>
<dbReference type="PROSITE" id="PS50829">
    <property type="entry name" value="GYF"/>
    <property type="match status" value="1"/>
</dbReference>
<dbReference type="SMART" id="SM00444">
    <property type="entry name" value="GYF"/>
    <property type="match status" value="1"/>
</dbReference>
<feature type="compositionally biased region" description="Acidic residues" evidence="1">
    <location>
        <begin position="592"/>
        <end position="603"/>
    </location>
</feature>
<evidence type="ECO:0000313" key="3">
    <source>
        <dbReference type="EMBL" id="TRM65763.1"/>
    </source>
</evidence>
<feature type="domain" description="GYF" evidence="2">
    <location>
        <begin position="1090"/>
        <end position="1141"/>
    </location>
</feature>
<dbReference type="EMBL" id="VDMD01000004">
    <property type="protein sequence ID" value="TRM65763.1"/>
    <property type="molecule type" value="Genomic_DNA"/>
</dbReference>
<feature type="compositionally biased region" description="Low complexity" evidence="1">
    <location>
        <begin position="44"/>
        <end position="53"/>
    </location>
</feature>
<feature type="compositionally biased region" description="Low complexity" evidence="1">
    <location>
        <begin position="688"/>
        <end position="698"/>
    </location>
</feature>
<dbReference type="Proteomes" id="UP000320762">
    <property type="component" value="Unassembled WGS sequence"/>
</dbReference>
<gene>
    <name evidence="3" type="ORF">BD626DRAFT_485763</name>
</gene>
<proteinExistence type="predicted"/>
<feature type="compositionally biased region" description="Pro residues" evidence="1">
    <location>
        <begin position="76"/>
        <end position="88"/>
    </location>
</feature>
<evidence type="ECO:0000313" key="4">
    <source>
        <dbReference type="Proteomes" id="UP000320762"/>
    </source>
</evidence>
<accession>A0A550CLT4</accession>
<reference evidence="3 4" key="1">
    <citation type="journal article" date="2019" name="New Phytol.">
        <title>Comparative genomics reveals unique wood-decay strategies and fruiting body development in the Schizophyllaceae.</title>
        <authorList>
            <person name="Almasi E."/>
            <person name="Sahu N."/>
            <person name="Krizsan K."/>
            <person name="Balint B."/>
            <person name="Kovacs G.M."/>
            <person name="Kiss B."/>
            <person name="Cseklye J."/>
            <person name="Drula E."/>
            <person name="Henrissat B."/>
            <person name="Nagy I."/>
            <person name="Chovatia M."/>
            <person name="Adam C."/>
            <person name="LaButti K."/>
            <person name="Lipzen A."/>
            <person name="Riley R."/>
            <person name="Grigoriev I.V."/>
            <person name="Nagy L.G."/>
        </authorList>
    </citation>
    <scope>NUCLEOTIDE SEQUENCE [LARGE SCALE GENOMIC DNA]</scope>
    <source>
        <strain evidence="3 4">NL-1724</strain>
    </source>
</reference>
<feature type="compositionally biased region" description="Polar residues" evidence="1">
    <location>
        <begin position="448"/>
        <end position="460"/>
    </location>
</feature>
<feature type="region of interest" description="Disordered" evidence="1">
    <location>
        <begin position="1"/>
        <end position="207"/>
    </location>
</feature>
<evidence type="ECO:0000256" key="1">
    <source>
        <dbReference type="SAM" id="MobiDB-lite"/>
    </source>
</evidence>
<feature type="compositionally biased region" description="Polar residues" evidence="1">
    <location>
        <begin position="93"/>
        <end position="112"/>
    </location>
</feature>
<dbReference type="OrthoDB" id="6415790at2759"/>
<organism evidence="3 4">
    <name type="scientific">Schizophyllum amplum</name>
    <dbReference type="NCBI Taxonomy" id="97359"/>
    <lineage>
        <taxon>Eukaryota</taxon>
        <taxon>Fungi</taxon>
        <taxon>Dikarya</taxon>
        <taxon>Basidiomycota</taxon>
        <taxon>Agaricomycotina</taxon>
        <taxon>Agaricomycetes</taxon>
        <taxon>Agaricomycetidae</taxon>
        <taxon>Agaricales</taxon>
        <taxon>Schizophyllaceae</taxon>
        <taxon>Schizophyllum</taxon>
    </lineage>
</organism>
<evidence type="ECO:0000259" key="2">
    <source>
        <dbReference type="PROSITE" id="PS50829"/>
    </source>
</evidence>
<sequence length="1388" mass="149062">MDDDNDDGSTYSIEEYSGQPHGISVPAAQHVGQDAVKIAKVQDADQSPDADQPNANAPLSAATSDAHSIHSMPDTPVAPPPVSVPPRPSTARTTNNAPVRASQSVSARSTQPPEHRSVERRASAQAISHDRHERRHRHRPTTSDQQHRATNRLSGFLTNLIHRRDPQPSTSRSAIREESGVAKDDPSRSSSPHPGRPVTPPPQLPAPALQELGLSLSVLTQDLSPSHFSTPPTSGAFLAPHYLLLCHAQGLDVLPLVSPPAPQPYALVRRVTFKSVVVMEQRGVLVAIAGRRDGVRVYALEEIRKAVEWRIEVEVRRERDRSKRDAIKKTLMSPLDTGGSRDSTEKLRKGSLSSPSQAEASEKHELPRKASHGSLRQSRPNTPINPPQQLIPRKPTITRRTRNNRNTIMPMSIPEPSGQPPPYSTQSDVDVPPSILPSESAPAASHPRSLSRSRGNSVSNVLAAAPSASRRTSRAYDPDSKADWAESSDDEPINIVAAAGGSQALDERTSAQATIVSHAAQPSVSSSTGRPSSASGPRRTRPANLDLSMSRMGSIPPPEPSPAPTLITLRQALSHASAERDVHSPSGPDTPVDPDADDDDDDNGLSLAEMLMESRLPELPPAGSRQPQEPILLSNQPGDSEAEPSSPRTMDGFSASRSSQESGAQQQSGRRRRWSVMLTAPSNPPPSSVSTPASPASSQRTRETSAGADAPAHALTVSRLPVGTLPQPPAMRPPTAPAPLNGVMGLVPSNSVPPPPPPPMSPIPPLPDSSSSIMSSRSSRFIPRIISNAFGGRRSDERSPMPSSQRSSDADTRRTQGSTPVTPHAPPPKLEYVKLPGTKGALMVKAVETAKKSFLAILCGDNGEKVELFAGTYRTALGLSRTFILPDSPRLLELQLQGDDLVEVFLVFSQNVFGLEPATVRVREVRIGRAERRAARRRAREIRTGETPTDNDAADDDTNVNVSVSVAVTNATPAGAGGPDTPALVADQHPDDQPVTPAAEPTGAQPTPASHADELLALATAQMGPYTTFQQLSFAPKFPLASIADDYIIPPTYPEFIDYRNNHESDNNGADLARIQFSPPGLPVPTPTAPCRWFYRDPKNVVHGPWKASLMQAWYKDGLLPLDLPVRREEDTDFMLLKDLRLQCVDPTRPFRSPVTTALQPPPIIPDSGKPLLAPISLLAQPKHFGPPALFFSSRGGHSTAIVDARGRSVLKGRFVWSAHESEDDKQGLSRLGDVKRLEAFDVEDGAVLVAMRQGGLEAVDFSDALLKPADASRTVLPQFEPPPSNINRRLPFVWRIGTPVDVGSSSVAPPLTPKAAKGTSYLTGRKPASGSARSLVRTELNGEQVVEADPLEEVLFLGRRADNLYMCERSAGSFRILRLCPTPSAAA</sequence>
<feature type="compositionally biased region" description="Basic and acidic residues" evidence="1">
    <location>
        <begin position="318"/>
        <end position="328"/>
    </location>
</feature>
<keyword evidence="4" id="KW-1185">Reference proteome</keyword>
<feature type="region of interest" description="Disordered" evidence="1">
    <location>
        <begin position="515"/>
        <end position="830"/>
    </location>
</feature>
<feature type="compositionally biased region" description="Basic and acidic residues" evidence="1">
    <location>
        <begin position="474"/>
        <end position="484"/>
    </location>
</feature>
<feature type="compositionally biased region" description="Low complexity" evidence="1">
    <location>
        <begin position="522"/>
        <end position="537"/>
    </location>
</feature>
<feature type="region of interest" description="Disordered" evidence="1">
    <location>
        <begin position="970"/>
        <end position="1009"/>
    </location>
</feature>
<feature type="compositionally biased region" description="Basic and acidic residues" evidence="1">
    <location>
        <begin position="174"/>
        <end position="187"/>
    </location>
</feature>
<dbReference type="InterPro" id="IPR035445">
    <property type="entry name" value="GYF-like_dom_sf"/>
</dbReference>
<dbReference type="InterPro" id="IPR003169">
    <property type="entry name" value="GYF"/>
</dbReference>
<feature type="compositionally biased region" description="Low complexity" evidence="1">
    <location>
        <begin position="654"/>
        <end position="668"/>
    </location>
</feature>
<feature type="region of interest" description="Disordered" evidence="1">
    <location>
        <begin position="318"/>
        <end position="489"/>
    </location>
</feature>
<feature type="compositionally biased region" description="Low complexity" evidence="1">
    <location>
        <begin position="768"/>
        <end position="787"/>
    </location>
</feature>
<feature type="compositionally biased region" description="Pro residues" evidence="1">
    <location>
        <begin position="194"/>
        <end position="205"/>
    </location>
</feature>
<dbReference type="Gene3D" id="3.30.1490.40">
    <property type="match status" value="1"/>
</dbReference>
<dbReference type="STRING" id="97359.A0A550CLT4"/>
<feature type="compositionally biased region" description="Polar residues" evidence="1">
    <location>
        <begin position="54"/>
        <end position="66"/>
    </location>
</feature>
<dbReference type="Pfam" id="PF02213">
    <property type="entry name" value="GYF"/>
    <property type="match status" value="1"/>
</dbReference>
<protein>
    <recommendedName>
        <fullName evidence="2">GYF domain-containing protein</fullName>
    </recommendedName>
</protein>
<name>A0A550CLT4_9AGAR</name>
<feature type="compositionally biased region" description="Pro residues" evidence="1">
    <location>
        <begin position="751"/>
        <end position="767"/>
    </location>
</feature>
<feature type="compositionally biased region" description="Pro residues" evidence="1">
    <location>
        <begin position="726"/>
        <end position="737"/>
    </location>
</feature>